<dbReference type="OrthoDB" id="7346346at2"/>
<dbReference type="AlphaFoldDB" id="A0A317E7F3"/>
<evidence type="ECO:0000313" key="2">
    <source>
        <dbReference type="Proteomes" id="UP000245461"/>
    </source>
</evidence>
<evidence type="ECO:0000313" key="1">
    <source>
        <dbReference type="EMBL" id="PWR21333.1"/>
    </source>
</evidence>
<proteinExistence type="predicted"/>
<name>A0A317E7F3_9PROT</name>
<accession>A0A317E7F3</accession>
<keyword evidence="2" id="KW-1185">Reference proteome</keyword>
<dbReference type="RefSeq" id="WP_109906436.1">
    <property type="nucleotide sequence ID" value="NZ_QGLE01000007.1"/>
</dbReference>
<gene>
    <name evidence="1" type="ORF">DKG74_12880</name>
</gene>
<dbReference type="EMBL" id="QGLE01000007">
    <property type="protein sequence ID" value="PWR21333.1"/>
    <property type="molecule type" value="Genomic_DNA"/>
</dbReference>
<protein>
    <submittedName>
        <fullName evidence="1">Uncharacterized protein</fullName>
    </submittedName>
</protein>
<dbReference type="Proteomes" id="UP000245461">
    <property type="component" value="Unassembled WGS sequence"/>
</dbReference>
<comment type="caution">
    <text evidence="1">The sequence shown here is derived from an EMBL/GenBank/DDBJ whole genome shotgun (WGS) entry which is preliminary data.</text>
</comment>
<sequence>MNEFNRMSGRGFGGAFVALAGTAAALALFGAGAQIARAQAPLAHLGTNAIAVVEDISVAGAGVGFMDFIYAGQTIDLGTDGKLVVSYLEGCRSEIIVGGKVSFAATGATVTGGTVTPSVATSCANVSAQVAANATEAGAVAVRGTGLDGLADEIQDRVIRSSVPAFSWLAGGTGDVRVFNIGRVPAELVWSGQGENGHLEYPASAPRLSANVPYRVEVRSGGAIIGVARFSIDPTLSLPDTLANRLVPVAKP</sequence>
<reference evidence="1 2" key="1">
    <citation type="submission" date="2018-05" db="EMBL/GenBank/DDBJ databases">
        <title>Zavarzinia sp. HR-AS.</title>
        <authorList>
            <person name="Lee Y."/>
            <person name="Jeon C.O."/>
        </authorList>
    </citation>
    <scope>NUCLEOTIDE SEQUENCE [LARGE SCALE GENOMIC DNA]</scope>
    <source>
        <strain evidence="1 2">HR-AS</strain>
    </source>
</reference>
<organism evidence="1 2">
    <name type="scientific">Zavarzinia aquatilis</name>
    <dbReference type="NCBI Taxonomy" id="2211142"/>
    <lineage>
        <taxon>Bacteria</taxon>
        <taxon>Pseudomonadati</taxon>
        <taxon>Pseudomonadota</taxon>
        <taxon>Alphaproteobacteria</taxon>
        <taxon>Rhodospirillales</taxon>
        <taxon>Zavarziniaceae</taxon>
        <taxon>Zavarzinia</taxon>
    </lineage>
</organism>